<accession>A0A5C1HX03</accession>
<evidence type="ECO:0000256" key="5">
    <source>
        <dbReference type="ARBA" id="ARBA00022692"/>
    </source>
</evidence>
<evidence type="ECO:0000256" key="2">
    <source>
        <dbReference type="ARBA" id="ARBA00008537"/>
    </source>
</evidence>
<gene>
    <name evidence="10" type="ORF">DEO27_008455</name>
</gene>
<comment type="subcellular location">
    <subcellularLocation>
        <location evidence="1">Cell membrane</location>
        <topology evidence="1">Multi-pass membrane protein</topology>
    </subcellularLocation>
</comment>
<feature type="transmembrane region" description="Helical" evidence="8">
    <location>
        <begin position="12"/>
        <end position="37"/>
    </location>
</feature>
<evidence type="ECO:0000313" key="11">
    <source>
        <dbReference type="Proteomes" id="UP000251402"/>
    </source>
</evidence>
<evidence type="ECO:0000256" key="7">
    <source>
        <dbReference type="ARBA" id="ARBA00023136"/>
    </source>
</evidence>
<dbReference type="InterPro" id="IPR020846">
    <property type="entry name" value="MFS_dom"/>
</dbReference>
<organism evidence="10 11">
    <name type="scientific">Mucilaginibacter rubeus</name>
    <dbReference type="NCBI Taxonomy" id="2027860"/>
    <lineage>
        <taxon>Bacteria</taxon>
        <taxon>Pseudomonadati</taxon>
        <taxon>Bacteroidota</taxon>
        <taxon>Sphingobacteriia</taxon>
        <taxon>Sphingobacteriales</taxon>
        <taxon>Sphingobacteriaceae</taxon>
        <taxon>Mucilaginibacter</taxon>
    </lineage>
</organism>
<dbReference type="GO" id="GO:0022857">
    <property type="term" value="F:transmembrane transporter activity"/>
    <property type="evidence" value="ECO:0007669"/>
    <property type="project" value="InterPro"/>
</dbReference>
<dbReference type="KEGG" id="mrub:DEO27_008455"/>
<keyword evidence="7 8" id="KW-0472">Membrane</keyword>
<dbReference type="RefSeq" id="WP_112570459.1">
    <property type="nucleotide sequence ID" value="NZ_CP043450.1"/>
</dbReference>
<feature type="transmembrane region" description="Helical" evidence="8">
    <location>
        <begin position="106"/>
        <end position="129"/>
    </location>
</feature>
<feature type="transmembrane region" description="Helical" evidence="8">
    <location>
        <begin position="271"/>
        <end position="294"/>
    </location>
</feature>
<proteinExistence type="inferred from homology"/>
<evidence type="ECO:0000256" key="3">
    <source>
        <dbReference type="ARBA" id="ARBA00022448"/>
    </source>
</evidence>
<protein>
    <submittedName>
        <fullName evidence="10">MFS transporter</fullName>
    </submittedName>
</protein>
<comment type="similarity">
    <text evidence="2">Belongs to the major facilitator superfamily. EmrB family.</text>
</comment>
<dbReference type="InterPro" id="IPR011701">
    <property type="entry name" value="MFS"/>
</dbReference>
<feature type="transmembrane region" description="Helical" evidence="8">
    <location>
        <begin position="171"/>
        <end position="188"/>
    </location>
</feature>
<sequence>MNQKTRTNPPGFGWAVLTTSLAFVVAQLDVSIVNIALPEIAKAYHAGISTLQWVIDSYTLAFAVLMLSAGSLSDLLGSKRIFQIGLIIFGIASAGCGLAPDALTLIIFRIAQGIGAAMMIPSSLALLNHQFAHTPQLRTRAVGLWTAAGSAALAAGPTIGGLLIAFSSWRYIFIVNIPICIIGYILSFKMEQTAKTNKKSFDLAGQFTWMLSVTTLISVIIEVPRLGFNNVMIWGGLILSLVLLGVFLWIEHKVAHPMLPFHLFKSGKFNSLLVLGAVLNGSYYGTVFILSLYLQKVLNYPSLTAGFAFLPLTIGFVISNVISSRVINRYGIQKPIIIGLTMFAAGFAGLFIAHEHTPYLQLFLPFLVIPMGMGLAVPAMINGILSSVDKTLSGTASAILNTARQTAGAIGVAVFGAMAAGGSTAILGAVSKSAAISICLTAIAMFLVTRGLRKTNTIK</sequence>
<evidence type="ECO:0000313" key="10">
    <source>
        <dbReference type="EMBL" id="QEM10053.1"/>
    </source>
</evidence>
<feature type="transmembrane region" description="Helical" evidence="8">
    <location>
        <begin position="141"/>
        <end position="165"/>
    </location>
</feature>
<evidence type="ECO:0000256" key="6">
    <source>
        <dbReference type="ARBA" id="ARBA00022989"/>
    </source>
</evidence>
<feature type="transmembrane region" description="Helical" evidence="8">
    <location>
        <begin position="300"/>
        <end position="323"/>
    </location>
</feature>
<evidence type="ECO:0000259" key="9">
    <source>
        <dbReference type="PROSITE" id="PS50850"/>
    </source>
</evidence>
<dbReference type="InterPro" id="IPR004638">
    <property type="entry name" value="EmrB-like"/>
</dbReference>
<dbReference type="Proteomes" id="UP000251402">
    <property type="component" value="Chromosome"/>
</dbReference>
<dbReference type="OrthoDB" id="9793283at2"/>
<keyword evidence="11" id="KW-1185">Reference proteome</keyword>
<dbReference type="Gene3D" id="1.20.1250.20">
    <property type="entry name" value="MFS general substrate transporter like domains"/>
    <property type="match status" value="1"/>
</dbReference>
<dbReference type="Pfam" id="PF07690">
    <property type="entry name" value="MFS_1"/>
    <property type="match status" value="1"/>
</dbReference>
<feature type="domain" description="Major facilitator superfamily (MFS) profile" evidence="9">
    <location>
        <begin position="15"/>
        <end position="456"/>
    </location>
</feature>
<feature type="transmembrane region" description="Helical" evidence="8">
    <location>
        <begin position="434"/>
        <end position="452"/>
    </location>
</feature>
<dbReference type="PROSITE" id="PS50850">
    <property type="entry name" value="MFS"/>
    <property type="match status" value="1"/>
</dbReference>
<dbReference type="PANTHER" id="PTHR42718:SF9">
    <property type="entry name" value="MAJOR FACILITATOR SUPERFAMILY MULTIDRUG TRANSPORTER MFSC"/>
    <property type="match status" value="1"/>
</dbReference>
<feature type="transmembrane region" description="Helical" evidence="8">
    <location>
        <begin position="43"/>
        <end position="69"/>
    </location>
</feature>
<feature type="transmembrane region" description="Helical" evidence="8">
    <location>
        <begin position="233"/>
        <end position="250"/>
    </location>
</feature>
<evidence type="ECO:0000256" key="8">
    <source>
        <dbReference type="SAM" id="Phobius"/>
    </source>
</evidence>
<evidence type="ECO:0000256" key="4">
    <source>
        <dbReference type="ARBA" id="ARBA00022475"/>
    </source>
</evidence>
<name>A0A5C1HX03_9SPHI</name>
<evidence type="ECO:0000256" key="1">
    <source>
        <dbReference type="ARBA" id="ARBA00004651"/>
    </source>
</evidence>
<dbReference type="AlphaFoldDB" id="A0A5C1HX03"/>
<dbReference type="PANTHER" id="PTHR42718">
    <property type="entry name" value="MAJOR FACILITATOR SUPERFAMILY MULTIDRUG TRANSPORTER MFSC"/>
    <property type="match status" value="1"/>
</dbReference>
<feature type="transmembrane region" description="Helical" evidence="8">
    <location>
        <begin position="81"/>
        <end position="100"/>
    </location>
</feature>
<keyword evidence="5 8" id="KW-0812">Transmembrane</keyword>
<dbReference type="GO" id="GO:0005886">
    <property type="term" value="C:plasma membrane"/>
    <property type="evidence" value="ECO:0007669"/>
    <property type="project" value="UniProtKB-SubCell"/>
</dbReference>
<dbReference type="Gene3D" id="1.20.1720.10">
    <property type="entry name" value="Multidrug resistance protein D"/>
    <property type="match status" value="1"/>
</dbReference>
<dbReference type="SUPFAM" id="SSF103473">
    <property type="entry name" value="MFS general substrate transporter"/>
    <property type="match status" value="1"/>
</dbReference>
<feature type="transmembrane region" description="Helical" evidence="8">
    <location>
        <begin position="406"/>
        <end position="428"/>
    </location>
</feature>
<dbReference type="InterPro" id="IPR036259">
    <property type="entry name" value="MFS_trans_sf"/>
</dbReference>
<dbReference type="CDD" id="cd17321">
    <property type="entry name" value="MFS_MMR_MDR_like"/>
    <property type="match status" value="1"/>
</dbReference>
<feature type="transmembrane region" description="Helical" evidence="8">
    <location>
        <begin position="359"/>
        <end position="385"/>
    </location>
</feature>
<reference evidence="10" key="1">
    <citation type="submission" date="2019-08" db="EMBL/GenBank/DDBJ databases">
        <title>Comparative genome analysis confer to the adaptation heavy metal polluted environment.</title>
        <authorList>
            <person name="Li Y."/>
        </authorList>
    </citation>
    <scope>NUCLEOTIDE SEQUENCE [LARGE SCALE GENOMIC DNA]</scope>
    <source>
        <strain evidence="10">P1</strain>
    </source>
</reference>
<dbReference type="NCBIfam" id="TIGR00711">
    <property type="entry name" value="efflux_EmrB"/>
    <property type="match status" value="1"/>
</dbReference>
<feature type="transmembrane region" description="Helical" evidence="8">
    <location>
        <begin position="335"/>
        <end position="353"/>
    </location>
</feature>
<feature type="transmembrane region" description="Helical" evidence="8">
    <location>
        <begin position="200"/>
        <end position="221"/>
    </location>
</feature>
<keyword evidence="4" id="KW-1003">Cell membrane</keyword>
<dbReference type="EMBL" id="CP043450">
    <property type="protein sequence ID" value="QEM10053.1"/>
    <property type="molecule type" value="Genomic_DNA"/>
</dbReference>
<keyword evidence="3" id="KW-0813">Transport</keyword>
<keyword evidence="6 8" id="KW-1133">Transmembrane helix</keyword>